<feature type="region of interest" description="Disordered" evidence="1">
    <location>
        <begin position="1"/>
        <end position="105"/>
    </location>
</feature>
<feature type="region of interest" description="Disordered" evidence="1">
    <location>
        <begin position="119"/>
        <end position="198"/>
    </location>
</feature>
<protein>
    <submittedName>
        <fullName evidence="2">Uncharacterized protein</fullName>
    </submittedName>
</protein>
<feature type="compositionally biased region" description="Low complexity" evidence="1">
    <location>
        <begin position="133"/>
        <end position="142"/>
    </location>
</feature>
<sequence length="198" mass="21878">MPTAAARLQETPMPIKIKRGREQSRASVRTSRATAMPPTIPASGRQTRPTAGKNSTSARTTMLAPSLTPISPGVGQPVTGDALHRRAGSPSMAPHWQRHQDPRQADIKQNKARLLAHLLRRQQGPRQRRRGQRIAAAAKAVQPSRQQRQHYAGGNFLTPQDAAADDGRRKPAAENRPGERRASFKKPRGDKDKQRRTH</sequence>
<name>A0A2X1QMD5_KLEPN</name>
<gene>
    <name evidence="2" type="ORF">NCTC9601_03216</name>
</gene>
<feature type="compositionally biased region" description="Basic and acidic residues" evidence="1">
    <location>
        <begin position="165"/>
        <end position="198"/>
    </location>
</feature>
<feature type="compositionally biased region" description="Polar residues" evidence="1">
    <location>
        <begin position="44"/>
        <end position="60"/>
    </location>
</feature>
<dbReference type="EMBL" id="UASN01000020">
    <property type="protein sequence ID" value="SPX56028.1"/>
    <property type="molecule type" value="Genomic_DNA"/>
</dbReference>
<evidence type="ECO:0000313" key="3">
    <source>
        <dbReference type="Proteomes" id="UP000251123"/>
    </source>
</evidence>
<accession>A0A2X1QMD5</accession>
<evidence type="ECO:0000313" key="2">
    <source>
        <dbReference type="EMBL" id="SPX56028.1"/>
    </source>
</evidence>
<organism evidence="2 3">
    <name type="scientific">Klebsiella pneumoniae</name>
    <dbReference type="NCBI Taxonomy" id="573"/>
    <lineage>
        <taxon>Bacteria</taxon>
        <taxon>Pseudomonadati</taxon>
        <taxon>Pseudomonadota</taxon>
        <taxon>Gammaproteobacteria</taxon>
        <taxon>Enterobacterales</taxon>
        <taxon>Enterobacteriaceae</taxon>
        <taxon>Klebsiella/Raoultella group</taxon>
        <taxon>Klebsiella</taxon>
        <taxon>Klebsiella pneumoniae complex</taxon>
    </lineage>
</organism>
<evidence type="ECO:0000256" key="1">
    <source>
        <dbReference type="SAM" id="MobiDB-lite"/>
    </source>
</evidence>
<proteinExistence type="predicted"/>
<dbReference type="Proteomes" id="UP000251123">
    <property type="component" value="Unassembled WGS sequence"/>
</dbReference>
<dbReference type="AlphaFoldDB" id="A0A2X1QMD5"/>
<reference evidence="2 3" key="1">
    <citation type="submission" date="2018-06" db="EMBL/GenBank/DDBJ databases">
        <authorList>
            <consortium name="Pathogen Informatics"/>
            <person name="Doyle S."/>
        </authorList>
    </citation>
    <scope>NUCLEOTIDE SEQUENCE [LARGE SCALE GENOMIC DNA]</scope>
    <source>
        <strain evidence="2 3">NCTC9601</strain>
    </source>
</reference>